<keyword evidence="10" id="KW-0443">Lipid metabolism</keyword>
<keyword evidence="9 18" id="KW-0503">Monooxygenase</keyword>
<comment type="similarity">
    <text evidence="2 18">Belongs to the cytochrome P450 family.</text>
</comment>
<dbReference type="Gene3D" id="1.10.630.10">
    <property type="entry name" value="Cytochrome P450"/>
    <property type="match status" value="1"/>
</dbReference>
<dbReference type="Pfam" id="PF00067">
    <property type="entry name" value="p450"/>
    <property type="match status" value="1"/>
</dbReference>
<dbReference type="PRINTS" id="PR00359">
    <property type="entry name" value="BP450"/>
</dbReference>
<keyword evidence="3" id="KW-0153">Cholesterol metabolism</keyword>
<evidence type="ECO:0000256" key="6">
    <source>
        <dbReference type="ARBA" id="ARBA00022963"/>
    </source>
</evidence>
<dbReference type="SUPFAM" id="SSF48264">
    <property type="entry name" value="Cytochrome P450"/>
    <property type="match status" value="1"/>
</dbReference>
<dbReference type="GO" id="GO:0020037">
    <property type="term" value="F:heme binding"/>
    <property type="evidence" value="ECO:0007669"/>
    <property type="project" value="InterPro"/>
</dbReference>
<dbReference type="Proteomes" id="UP000430146">
    <property type="component" value="Unassembled WGS sequence"/>
</dbReference>
<evidence type="ECO:0000313" key="20">
    <source>
        <dbReference type="Proteomes" id="UP000430146"/>
    </source>
</evidence>
<dbReference type="PANTHER" id="PTHR46696">
    <property type="entry name" value="P450, PUTATIVE (EUROFUNG)-RELATED"/>
    <property type="match status" value="1"/>
</dbReference>
<evidence type="ECO:0000256" key="2">
    <source>
        <dbReference type="ARBA" id="ARBA00010617"/>
    </source>
</evidence>
<keyword evidence="5 18" id="KW-0479">Metal-binding</keyword>
<dbReference type="PANTHER" id="PTHR46696:SF4">
    <property type="entry name" value="BIOTIN BIOSYNTHESIS CYTOCHROME P450"/>
    <property type="match status" value="1"/>
</dbReference>
<evidence type="ECO:0000256" key="7">
    <source>
        <dbReference type="ARBA" id="ARBA00023002"/>
    </source>
</evidence>
<evidence type="ECO:0000256" key="3">
    <source>
        <dbReference type="ARBA" id="ARBA00022548"/>
    </source>
</evidence>
<evidence type="ECO:0000256" key="14">
    <source>
        <dbReference type="ARBA" id="ARBA00070775"/>
    </source>
</evidence>
<evidence type="ECO:0000256" key="13">
    <source>
        <dbReference type="ARBA" id="ARBA00049645"/>
    </source>
</evidence>
<keyword evidence="4 18" id="KW-0349">Heme</keyword>
<comment type="pathway">
    <text evidence="13">Steroid metabolism; cholesterol degradation.</text>
</comment>
<dbReference type="InterPro" id="IPR001128">
    <property type="entry name" value="Cyt_P450"/>
</dbReference>
<name>A0A5S9PT28_MYCVN</name>
<dbReference type="FunFam" id="1.10.630.10:FF:000018">
    <property type="entry name" value="Cytochrome P450 monooxygenase"/>
    <property type="match status" value="1"/>
</dbReference>
<dbReference type="OrthoDB" id="142769at2"/>
<evidence type="ECO:0000256" key="5">
    <source>
        <dbReference type="ARBA" id="ARBA00022723"/>
    </source>
</evidence>
<keyword evidence="7 18" id="KW-0560">Oxidoreductase</keyword>
<keyword evidence="6" id="KW-0442">Lipid degradation</keyword>
<organism evidence="19 20">
    <name type="scientific">Mycolicibacterium vanbaalenii</name>
    <name type="common">Mycobacterium vanbaalenii</name>
    <dbReference type="NCBI Taxonomy" id="110539"/>
    <lineage>
        <taxon>Bacteria</taxon>
        <taxon>Bacillati</taxon>
        <taxon>Actinomycetota</taxon>
        <taxon>Actinomycetes</taxon>
        <taxon>Mycobacteriales</taxon>
        <taxon>Mycobacteriaceae</taxon>
        <taxon>Mycolicibacterium</taxon>
    </lineage>
</organism>
<dbReference type="AlphaFoldDB" id="A0A5S9PT28"/>
<protein>
    <recommendedName>
        <fullName evidence="14">Steroid C26-monooxygenase</fullName>
    </recommendedName>
    <alternativeName>
        <fullName evidence="15">Cholest-4-en-3-one C26-monooxygenase</fullName>
    </alternativeName>
    <alternativeName>
        <fullName evidence="17">Cholesterol C26-monooxygenase</fullName>
    </alternativeName>
    <alternativeName>
        <fullName evidence="16">Steroid C27-monooxygenase</fullName>
    </alternativeName>
</protein>
<evidence type="ECO:0000256" key="8">
    <source>
        <dbReference type="ARBA" id="ARBA00023004"/>
    </source>
</evidence>
<keyword evidence="8 18" id="KW-0408">Iron</keyword>
<keyword evidence="11" id="KW-1207">Sterol metabolism</keyword>
<dbReference type="InterPro" id="IPR036396">
    <property type="entry name" value="Cyt_P450_sf"/>
</dbReference>
<evidence type="ECO:0000256" key="12">
    <source>
        <dbReference type="ARBA" id="ARBA00023221"/>
    </source>
</evidence>
<dbReference type="GO" id="GO:0006707">
    <property type="term" value="P:cholesterol catabolic process"/>
    <property type="evidence" value="ECO:0007669"/>
    <property type="project" value="TreeGrafter"/>
</dbReference>
<evidence type="ECO:0000256" key="4">
    <source>
        <dbReference type="ARBA" id="ARBA00022617"/>
    </source>
</evidence>
<dbReference type="GO" id="GO:0008395">
    <property type="term" value="F:steroid hydroxylase activity"/>
    <property type="evidence" value="ECO:0007669"/>
    <property type="project" value="TreeGrafter"/>
</dbReference>
<evidence type="ECO:0000256" key="18">
    <source>
        <dbReference type="RuleBase" id="RU000461"/>
    </source>
</evidence>
<gene>
    <name evidence="19" type="ORF">AELLOGFF_00533</name>
</gene>
<evidence type="ECO:0000256" key="16">
    <source>
        <dbReference type="ARBA" id="ARBA00082981"/>
    </source>
</evidence>
<dbReference type="CDD" id="cd20625">
    <property type="entry name" value="CYP164-like"/>
    <property type="match status" value="1"/>
</dbReference>
<accession>A0A5S9PT28</accession>
<keyword evidence="12" id="KW-0753">Steroid metabolism</keyword>
<dbReference type="PRINTS" id="PR00385">
    <property type="entry name" value="P450"/>
</dbReference>
<evidence type="ECO:0000256" key="11">
    <source>
        <dbReference type="ARBA" id="ARBA00023166"/>
    </source>
</evidence>
<dbReference type="InterPro" id="IPR002397">
    <property type="entry name" value="Cyt_P450_B"/>
</dbReference>
<dbReference type="RefSeq" id="WP_159229977.1">
    <property type="nucleotide sequence ID" value="NZ_CACSIP010000012.1"/>
</dbReference>
<dbReference type="GO" id="GO:0005506">
    <property type="term" value="F:iron ion binding"/>
    <property type="evidence" value="ECO:0007669"/>
    <property type="project" value="InterPro"/>
</dbReference>
<proteinExistence type="inferred from homology"/>
<evidence type="ECO:0000256" key="10">
    <source>
        <dbReference type="ARBA" id="ARBA00023098"/>
    </source>
</evidence>
<dbReference type="PROSITE" id="PS00086">
    <property type="entry name" value="CYTOCHROME_P450"/>
    <property type="match status" value="1"/>
</dbReference>
<dbReference type="GO" id="GO:0036199">
    <property type="term" value="F:cholest-4-en-3-one 26-monooxygenase activity"/>
    <property type="evidence" value="ECO:0007669"/>
    <property type="project" value="TreeGrafter"/>
</dbReference>
<evidence type="ECO:0000256" key="17">
    <source>
        <dbReference type="ARBA" id="ARBA00083909"/>
    </source>
</evidence>
<dbReference type="InterPro" id="IPR017972">
    <property type="entry name" value="Cyt_P450_CS"/>
</dbReference>
<keyword evidence="20" id="KW-1185">Reference proteome</keyword>
<evidence type="ECO:0000256" key="1">
    <source>
        <dbReference type="ARBA" id="ARBA00001971"/>
    </source>
</evidence>
<sequence length="448" mass="49333">MAVELQQRIRWLALHGVIRGLSKVGARRSGDPQARLISDPDVRADPAAFADELRERGPIIRCRAVLLTFDHQVAHELLRSDDFRVSSLGAGLPKPLRWINDKTHPGLLHPIEPPSLLSIEPPDHTRCRKLVSSVFTPRAVAALRDRVQQTADQLLDDLEAEYRGDGSAVVDIVERYCSQLPVAVISDILGVPERDRQHILHFGELGAPGLDIGLSWRQYMQVHEGLVGFNDWLGGHLQRLRRNPGDDLMSQLIQASEDSAEGARLSERELQATAGLVLAAGFETTVNLLGNGIRMLLDTPGHLEALSARPELWPTAVEEILRLDSPVQMSARFARRDVEVAGTAIKRGELVIIHLAGANRDPKVFDDPHRFDIERDNAGKHLSFSGGRHFCLGAALARAEGEVGLRTFFERYPDARLAGAGSRRDTRVLRGWSTLPITLGTARAALGS</sequence>
<evidence type="ECO:0000256" key="15">
    <source>
        <dbReference type="ARBA" id="ARBA00079588"/>
    </source>
</evidence>
<reference evidence="19 20" key="1">
    <citation type="submission" date="2019-11" db="EMBL/GenBank/DDBJ databases">
        <authorList>
            <person name="Holert J."/>
        </authorList>
    </citation>
    <scope>NUCLEOTIDE SEQUENCE [LARGE SCALE GENOMIC DNA]</scope>
    <source>
        <strain evidence="19">BC8_1</strain>
    </source>
</reference>
<comment type="cofactor">
    <cofactor evidence="1">
        <name>heme</name>
        <dbReference type="ChEBI" id="CHEBI:30413"/>
    </cofactor>
</comment>
<evidence type="ECO:0000313" key="19">
    <source>
        <dbReference type="EMBL" id="CAA0107981.1"/>
    </source>
</evidence>
<evidence type="ECO:0000256" key="9">
    <source>
        <dbReference type="ARBA" id="ARBA00023033"/>
    </source>
</evidence>
<dbReference type="EMBL" id="CACSIP010000012">
    <property type="protein sequence ID" value="CAA0107981.1"/>
    <property type="molecule type" value="Genomic_DNA"/>
</dbReference>